<gene>
    <name evidence="1" type="ORF">CR513_41137</name>
</gene>
<feature type="non-terminal residue" evidence="1">
    <location>
        <position position="89"/>
    </location>
</feature>
<evidence type="ECO:0000313" key="1">
    <source>
        <dbReference type="EMBL" id="RDX78572.1"/>
    </source>
</evidence>
<feature type="non-terminal residue" evidence="1">
    <location>
        <position position="1"/>
    </location>
</feature>
<dbReference type="EMBL" id="QJKJ01008824">
    <property type="protein sequence ID" value="RDX78572.1"/>
    <property type="molecule type" value="Genomic_DNA"/>
</dbReference>
<proteinExistence type="predicted"/>
<sequence length="89" mass="9882">MVMFHSYGKINPIPVKLPNSISIQSSIAGIVRVTHDLVLLDVLYLLQFQFILLSISKLVKGDPSSKTIDLAKLEDGLYYLNMDGLAFSL</sequence>
<protein>
    <submittedName>
        <fullName evidence="1">Uncharacterized protein</fullName>
    </submittedName>
</protein>
<name>A0A371FJW9_MUCPR</name>
<keyword evidence="2" id="KW-1185">Reference proteome</keyword>
<accession>A0A371FJW9</accession>
<dbReference type="Proteomes" id="UP000257109">
    <property type="component" value="Unassembled WGS sequence"/>
</dbReference>
<organism evidence="1 2">
    <name type="scientific">Mucuna pruriens</name>
    <name type="common">Velvet bean</name>
    <name type="synonym">Dolichos pruriens</name>
    <dbReference type="NCBI Taxonomy" id="157652"/>
    <lineage>
        <taxon>Eukaryota</taxon>
        <taxon>Viridiplantae</taxon>
        <taxon>Streptophyta</taxon>
        <taxon>Embryophyta</taxon>
        <taxon>Tracheophyta</taxon>
        <taxon>Spermatophyta</taxon>
        <taxon>Magnoliopsida</taxon>
        <taxon>eudicotyledons</taxon>
        <taxon>Gunneridae</taxon>
        <taxon>Pentapetalae</taxon>
        <taxon>rosids</taxon>
        <taxon>fabids</taxon>
        <taxon>Fabales</taxon>
        <taxon>Fabaceae</taxon>
        <taxon>Papilionoideae</taxon>
        <taxon>50 kb inversion clade</taxon>
        <taxon>NPAAA clade</taxon>
        <taxon>indigoferoid/millettioid clade</taxon>
        <taxon>Phaseoleae</taxon>
        <taxon>Mucuna</taxon>
    </lineage>
</organism>
<dbReference type="AlphaFoldDB" id="A0A371FJW9"/>
<evidence type="ECO:0000313" key="2">
    <source>
        <dbReference type="Proteomes" id="UP000257109"/>
    </source>
</evidence>
<reference evidence="1" key="1">
    <citation type="submission" date="2018-05" db="EMBL/GenBank/DDBJ databases">
        <title>Draft genome of Mucuna pruriens seed.</title>
        <authorList>
            <person name="Nnadi N.E."/>
            <person name="Vos R."/>
            <person name="Hasami M.H."/>
            <person name="Devisetty U.K."/>
            <person name="Aguiy J.C."/>
        </authorList>
    </citation>
    <scope>NUCLEOTIDE SEQUENCE [LARGE SCALE GENOMIC DNA]</scope>
    <source>
        <strain evidence="1">JCA_2017</strain>
    </source>
</reference>
<comment type="caution">
    <text evidence="1">The sequence shown here is derived from an EMBL/GenBank/DDBJ whole genome shotgun (WGS) entry which is preliminary data.</text>
</comment>